<sequence length="451" mass="48637">MGAICASPSRSAAVLSVSISVRRIDGRQRAMAKVVVTMLGARMHYAVPRLLYEAGLLERFFTDSYSGNKPWLRLAAQAIPRKVRPAVLERWLGRDDAALSPERVVSFEGLGWWYAHARRRARSPGGIQEVFNESAARFNQLILAHPAFVAGDVVWGFNGASLALFAAAQRQGRRCILEQTILPKRLATQLLAEEAERWPGWEASAAGGGSPPVLDPVLREEHEWALADRIVAGSAFVRDGLVQLGVAEDKIRVVPYGVDAARFVVEPAGAGGPDQTARRGPLRILFAGQVGVRKGVPDLLQALRRLPVNAVDCRLAGPIGLAADKLRDLPGAAQLLGPVPRSRMGELFRWAEVLVLPSLVEGSATVTYEALMSGLPVIATPNAGAPVRDGVDGSLVPIRNPQVLADAFQRYLDAPDLLRSHQNAALKDRARLGLETYRDNLVGVVQELAGG</sequence>
<dbReference type="SUPFAM" id="SSF53756">
    <property type="entry name" value="UDP-Glycosyltransferase/glycogen phosphorylase"/>
    <property type="match status" value="1"/>
</dbReference>
<evidence type="ECO:0000313" key="2">
    <source>
        <dbReference type="Proteomes" id="UP000748752"/>
    </source>
</evidence>
<protein>
    <recommendedName>
        <fullName evidence="3">Glycosyltransferase family 4 protein</fullName>
    </recommendedName>
</protein>
<dbReference type="Pfam" id="PF13692">
    <property type="entry name" value="Glyco_trans_1_4"/>
    <property type="match status" value="1"/>
</dbReference>
<reference evidence="1 2" key="1">
    <citation type="journal article" date="2020" name="Microorganisms">
        <title>Osmotic Adaptation and Compatible Solute Biosynthesis of Phototrophic Bacteria as Revealed from Genome Analyses.</title>
        <authorList>
            <person name="Imhoff J.F."/>
            <person name="Rahn T."/>
            <person name="Kunzel S."/>
            <person name="Keller A."/>
            <person name="Neulinger S.C."/>
        </authorList>
    </citation>
    <scope>NUCLEOTIDE SEQUENCE [LARGE SCALE GENOMIC DNA]</scope>
    <source>
        <strain evidence="1 2">DSM 6210</strain>
    </source>
</reference>
<dbReference type="Proteomes" id="UP000748752">
    <property type="component" value="Unassembled WGS sequence"/>
</dbReference>
<organism evidence="1 2">
    <name type="scientific">Thiohalocapsa halophila</name>
    <dbReference type="NCBI Taxonomy" id="69359"/>
    <lineage>
        <taxon>Bacteria</taxon>
        <taxon>Pseudomonadati</taxon>
        <taxon>Pseudomonadota</taxon>
        <taxon>Gammaproteobacteria</taxon>
        <taxon>Chromatiales</taxon>
        <taxon>Chromatiaceae</taxon>
        <taxon>Thiohalocapsa</taxon>
    </lineage>
</organism>
<dbReference type="PANTHER" id="PTHR12526">
    <property type="entry name" value="GLYCOSYLTRANSFERASE"/>
    <property type="match status" value="1"/>
</dbReference>
<name>A0ABS1CPP9_9GAMM</name>
<dbReference type="EMBL" id="NRRV01000079">
    <property type="protein sequence ID" value="MBK1633341.1"/>
    <property type="molecule type" value="Genomic_DNA"/>
</dbReference>
<proteinExistence type="predicted"/>
<evidence type="ECO:0000313" key="1">
    <source>
        <dbReference type="EMBL" id="MBK1633341.1"/>
    </source>
</evidence>
<dbReference type="PANTHER" id="PTHR12526:SF637">
    <property type="entry name" value="GLYCOSYLTRANSFERASE EPSF-RELATED"/>
    <property type="match status" value="1"/>
</dbReference>
<gene>
    <name evidence="1" type="ORF">CKO31_21820</name>
</gene>
<dbReference type="Gene3D" id="3.40.50.2000">
    <property type="entry name" value="Glycogen Phosphorylase B"/>
    <property type="match status" value="2"/>
</dbReference>
<comment type="caution">
    <text evidence="1">The sequence shown here is derived from an EMBL/GenBank/DDBJ whole genome shotgun (WGS) entry which is preliminary data.</text>
</comment>
<dbReference type="CDD" id="cd03801">
    <property type="entry name" value="GT4_PimA-like"/>
    <property type="match status" value="1"/>
</dbReference>
<evidence type="ECO:0008006" key="3">
    <source>
        <dbReference type="Google" id="ProtNLM"/>
    </source>
</evidence>
<accession>A0ABS1CPP9</accession>
<keyword evidence="2" id="KW-1185">Reference proteome</keyword>